<gene>
    <name evidence="1" type="ORF">AAFH96_06195</name>
</gene>
<dbReference type="RefSeq" id="WP_375733414.1">
    <property type="nucleotide sequence ID" value="NZ_JBCGDC010000011.1"/>
</dbReference>
<accession>A0ABV5CL16</accession>
<evidence type="ECO:0000313" key="2">
    <source>
        <dbReference type="Proteomes" id="UP001582793"/>
    </source>
</evidence>
<comment type="caution">
    <text evidence="1">The sequence shown here is derived from an EMBL/GenBank/DDBJ whole genome shotgun (WGS) entry which is preliminary data.</text>
</comment>
<organism evidence="1 2">
    <name type="scientific">Polymorphospora lycopeni</name>
    <dbReference type="NCBI Taxonomy" id="3140240"/>
    <lineage>
        <taxon>Bacteria</taxon>
        <taxon>Bacillati</taxon>
        <taxon>Actinomycetota</taxon>
        <taxon>Actinomycetes</taxon>
        <taxon>Micromonosporales</taxon>
        <taxon>Micromonosporaceae</taxon>
        <taxon>Polymorphospora</taxon>
    </lineage>
</organism>
<name>A0ABV5CL16_9ACTN</name>
<proteinExistence type="predicted"/>
<dbReference type="Proteomes" id="UP001582793">
    <property type="component" value="Unassembled WGS sequence"/>
</dbReference>
<reference evidence="1 2" key="1">
    <citation type="submission" date="2024-04" db="EMBL/GenBank/DDBJ databases">
        <title>Polymorphospora sp. isolated from Baiyangdian Lake in Xiong'an New Area.</title>
        <authorList>
            <person name="Zhang X."/>
            <person name="Liu J."/>
        </authorList>
    </citation>
    <scope>NUCLEOTIDE SEQUENCE [LARGE SCALE GENOMIC DNA]</scope>
    <source>
        <strain evidence="1 2">2-325</strain>
    </source>
</reference>
<evidence type="ECO:0000313" key="1">
    <source>
        <dbReference type="EMBL" id="MFB6392697.1"/>
    </source>
</evidence>
<sequence>MNAPTTPPSFADELRAGRAAPADIDDHIERWHDLPDDDPDATTAIYDYLGLTWDEYRIMAYERPA</sequence>
<dbReference type="EMBL" id="JBCGDC010000011">
    <property type="protein sequence ID" value="MFB6392697.1"/>
    <property type="molecule type" value="Genomic_DNA"/>
</dbReference>
<keyword evidence="2" id="KW-1185">Reference proteome</keyword>
<protein>
    <submittedName>
        <fullName evidence="1">Uncharacterized protein</fullName>
    </submittedName>
</protein>